<dbReference type="InterPro" id="IPR053143">
    <property type="entry name" value="Arylsulfate_ST"/>
</dbReference>
<dbReference type="PANTHER" id="PTHR35340">
    <property type="entry name" value="PQQ ENZYME REPEAT PROTEIN-RELATED"/>
    <property type="match status" value="1"/>
</dbReference>
<organism evidence="1 2">
    <name type="scientific">Geodia barretti</name>
    <name type="common">Barrett's horny sponge</name>
    <dbReference type="NCBI Taxonomy" id="519541"/>
    <lineage>
        <taxon>Eukaryota</taxon>
        <taxon>Metazoa</taxon>
        <taxon>Porifera</taxon>
        <taxon>Demospongiae</taxon>
        <taxon>Heteroscleromorpha</taxon>
        <taxon>Tetractinellida</taxon>
        <taxon>Astrophorina</taxon>
        <taxon>Geodiidae</taxon>
        <taxon>Geodia</taxon>
    </lineage>
</organism>
<sequence length="374" mass="41881">MGWSIHHPVGLIHHTPAACYRGYTLFSTTRGGQDAYLIDMEGNVVHRWHSPEGIHYSYLLDNGNLLCRTLPPEDAGGVETVGGSSASIIELDWDSNLVWSYRDNTLHHDYERLPNGNTLLLMWDPIPGDLVAQVQGGFDVDFAPGMLGDVVREVTPDGATVWEWRSWEHLDLTEDVICPLEARREWTHGNSLNVTPDGDLLVSYRLTSTVGIVDRTTGAFKWKWGPGEIYHQHHPTWLDNGRVLIFDNGGHRRGASYSRIVEVDPATNEIHWQYQGAPAISFYSYNISSAERQPNGNTLICEGAPGRMFEVTPRGEVVWEYINPFFLYSDAAGGAGGTEYTNATFRCHRYSPDHPALAGKDLDPRKHSALNRIL</sequence>
<dbReference type="InterPro" id="IPR015943">
    <property type="entry name" value="WD40/YVTN_repeat-like_dom_sf"/>
</dbReference>
<dbReference type="GO" id="GO:0004062">
    <property type="term" value="F:aryl sulfotransferase activity"/>
    <property type="evidence" value="ECO:0007669"/>
    <property type="project" value="InterPro"/>
</dbReference>
<dbReference type="AlphaFoldDB" id="A0AA35TZP3"/>
<accession>A0AA35TZP3</accession>
<protein>
    <recommendedName>
        <fullName evidence="3">Aryl sulfotransferase</fullName>
    </recommendedName>
</protein>
<dbReference type="PANTHER" id="PTHR35340:SF5">
    <property type="entry name" value="ASST-DOMAIN-CONTAINING PROTEIN"/>
    <property type="match status" value="1"/>
</dbReference>
<keyword evidence="2" id="KW-1185">Reference proteome</keyword>
<dbReference type="Gene3D" id="2.130.10.10">
    <property type="entry name" value="YVTN repeat-like/Quinoprotein amine dehydrogenase"/>
    <property type="match status" value="1"/>
</dbReference>
<reference evidence="1" key="1">
    <citation type="submission" date="2023-03" db="EMBL/GenBank/DDBJ databases">
        <authorList>
            <person name="Steffen K."/>
            <person name="Cardenas P."/>
        </authorList>
    </citation>
    <scope>NUCLEOTIDE SEQUENCE</scope>
</reference>
<comment type="caution">
    <text evidence="1">The sequence shown here is derived from an EMBL/GenBank/DDBJ whole genome shotgun (WGS) entry which is preliminary data.</text>
</comment>
<dbReference type="Proteomes" id="UP001174909">
    <property type="component" value="Unassembled WGS sequence"/>
</dbReference>
<name>A0AA35TZP3_GEOBA</name>
<evidence type="ECO:0008006" key="3">
    <source>
        <dbReference type="Google" id="ProtNLM"/>
    </source>
</evidence>
<dbReference type="EMBL" id="CASHTH010004428">
    <property type="protein sequence ID" value="CAI8057224.1"/>
    <property type="molecule type" value="Genomic_DNA"/>
</dbReference>
<dbReference type="Pfam" id="PF05935">
    <property type="entry name" value="Arylsulfotrans"/>
    <property type="match status" value="2"/>
</dbReference>
<evidence type="ECO:0000313" key="2">
    <source>
        <dbReference type="Proteomes" id="UP001174909"/>
    </source>
</evidence>
<dbReference type="InterPro" id="IPR010262">
    <property type="entry name" value="Arylsulfotransferase_bact"/>
</dbReference>
<proteinExistence type="predicted"/>
<evidence type="ECO:0000313" key="1">
    <source>
        <dbReference type="EMBL" id="CAI8057224.1"/>
    </source>
</evidence>
<dbReference type="InterPro" id="IPR011047">
    <property type="entry name" value="Quinoprotein_ADH-like_sf"/>
</dbReference>
<gene>
    <name evidence="1" type="ORF">GBAR_LOCUS31181</name>
</gene>
<dbReference type="SUPFAM" id="SSF50998">
    <property type="entry name" value="Quinoprotein alcohol dehydrogenase-like"/>
    <property type="match status" value="1"/>
</dbReference>